<gene>
    <name evidence="1" type="ORF">CKG00_09080</name>
</gene>
<dbReference type="Proteomes" id="UP000286908">
    <property type="component" value="Unassembled WGS sequence"/>
</dbReference>
<proteinExistence type="predicted"/>
<name>A0A433ZWP3_MORMO</name>
<sequence length="237" mass="26882">MLEKIKNNLVSKICYLSSGCILNNDNRITKTEGNYITPPHYILDATLLGSEHVELQKLLSKSLNIPPPVTGQHNTHHGILVTDTEYIYQTFELNTFKHRISQQLDSIPINLAMLFNEQIKETNSNKEGLFYFPVYHFPDDACFVIKRSVLEQFIHTFHLQQTASSKTSTRLSTPVSRLLWLACKHNDTIGSLIEQPYKLLSVFEQWAAIDGITDRFSAETLKTALERGSLGESSTPV</sequence>
<protein>
    <submittedName>
        <fullName evidence="1">Uncharacterized protein</fullName>
    </submittedName>
</protein>
<evidence type="ECO:0000313" key="2">
    <source>
        <dbReference type="Proteomes" id="UP000286908"/>
    </source>
</evidence>
<dbReference type="EMBL" id="NRQY01000001">
    <property type="protein sequence ID" value="RUT66526.1"/>
    <property type="molecule type" value="Genomic_DNA"/>
</dbReference>
<accession>A0A433ZWP3</accession>
<reference evidence="1 2" key="1">
    <citation type="submission" date="2017-08" db="EMBL/GenBank/DDBJ databases">
        <title>Draft genome sequence of pheromone producing symbiont Morganella morganii, of the female New Zealand grass grub Costelytra giveni.</title>
        <authorList>
            <person name="Laugraud A."/>
            <person name="Young S.D."/>
            <person name="Hurst M.H."/>
        </authorList>
    </citation>
    <scope>NUCLEOTIDE SEQUENCE [LARGE SCALE GENOMIC DNA]</scope>
    <source>
        <strain evidence="1 2">MMsCG</strain>
    </source>
</reference>
<dbReference type="AlphaFoldDB" id="A0A433ZWP3"/>
<organism evidence="1 2">
    <name type="scientific">Morganella morganii</name>
    <name type="common">Proteus morganii</name>
    <dbReference type="NCBI Taxonomy" id="582"/>
    <lineage>
        <taxon>Bacteria</taxon>
        <taxon>Pseudomonadati</taxon>
        <taxon>Pseudomonadota</taxon>
        <taxon>Gammaproteobacteria</taxon>
        <taxon>Enterobacterales</taxon>
        <taxon>Morganellaceae</taxon>
        <taxon>Morganella</taxon>
    </lineage>
</organism>
<comment type="caution">
    <text evidence="1">The sequence shown here is derived from an EMBL/GenBank/DDBJ whole genome shotgun (WGS) entry which is preliminary data.</text>
</comment>
<evidence type="ECO:0000313" key="1">
    <source>
        <dbReference type="EMBL" id="RUT66526.1"/>
    </source>
</evidence>